<name>A0A9N8ZV83_9GLOM</name>
<dbReference type="EMBL" id="CAJVPY010001117">
    <property type="protein sequence ID" value="CAG8507906.1"/>
    <property type="molecule type" value="Genomic_DNA"/>
</dbReference>
<gene>
    <name evidence="1" type="ORF">DERYTH_LOCUS3234</name>
</gene>
<proteinExistence type="predicted"/>
<dbReference type="Proteomes" id="UP000789405">
    <property type="component" value="Unassembled WGS sequence"/>
</dbReference>
<dbReference type="AlphaFoldDB" id="A0A9N8ZV83"/>
<evidence type="ECO:0000313" key="2">
    <source>
        <dbReference type="Proteomes" id="UP000789405"/>
    </source>
</evidence>
<evidence type="ECO:0000313" key="1">
    <source>
        <dbReference type="EMBL" id="CAG8507906.1"/>
    </source>
</evidence>
<reference evidence="1" key="1">
    <citation type="submission" date="2021-06" db="EMBL/GenBank/DDBJ databases">
        <authorList>
            <person name="Kallberg Y."/>
            <person name="Tangrot J."/>
            <person name="Rosling A."/>
        </authorList>
    </citation>
    <scope>NUCLEOTIDE SEQUENCE</scope>
    <source>
        <strain evidence="1">MA453B</strain>
    </source>
</reference>
<accession>A0A9N8ZV83</accession>
<protein>
    <submittedName>
        <fullName evidence="1">4115_t:CDS:1</fullName>
    </submittedName>
</protein>
<organism evidence="1 2">
    <name type="scientific">Dentiscutata erythropus</name>
    <dbReference type="NCBI Taxonomy" id="1348616"/>
    <lineage>
        <taxon>Eukaryota</taxon>
        <taxon>Fungi</taxon>
        <taxon>Fungi incertae sedis</taxon>
        <taxon>Mucoromycota</taxon>
        <taxon>Glomeromycotina</taxon>
        <taxon>Glomeromycetes</taxon>
        <taxon>Diversisporales</taxon>
        <taxon>Gigasporaceae</taxon>
        <taxon>Dentiscutata</taxon>
    </lineage>
</organism>
<comment type="caution">
    <text evidence="1">The sequence shown here is derived from an EMBL/GenBank/DDBJ whole genome shotgun (WGS) entry which is preliminary data.</text>
</comment>
<keyword evidence="2" id="KW-1185">Reference proteome</keyword>
<sequence length="39" mass="4436">MKRWLTNLTFALVTLFPSSTYSSTILKGRAKLMMLSNTI</sequence>